<dbReference type="InterPro" id="IPR016064">
    <property type="entry name" value="NAD/diacylglycerol_kinase_sf"/>
</dbReference>
<comment type="catalytic activity">
    <reaction evidence="1 9">
        <text>a 1,2-diacyl-sn-glycerol + ATP = a 1,2-diacyl-sn-glycero-3-phosphate + ADP + H(+)</text>
        <dbReference type="Rhea" id="RHEA:10272"/>
        <dbReference type="ChEBI" id="CHEBI:15378"/>
        <dbReference type="ChEBI" id="CHEBI:17815"/>
        <dbReference type="ChEBI" id="CHEBI:30616"/>
        <dbReference type="ChEBI" id="CHEBI:58608"/>
        <dbReference type="ChEBI" id="CHEBI:456216"/>
        <dbReference type="EC" id="2.7.1.107"/>
    </reaction>
</comment>
<dbReference type="PANTHER" id="PTHR11255:SF48">
    <property type="entry name" value="DIACYLGLYCEROL KINASE 1"/>
    <property type="match status" value="1"/>
</dbReference>
<evidence type="ECO:0000256" key="6">
    <source>
        <dbReference type="ARBA" id="ARBA00022777"/>
    </source>
</evidence>
<reference evidence="14" key="1">
    <citation type="submission" date="2022-11" db="UniProtKB">
        <authorList>
            <consortium name="WormBaseParasite"/>
        </authorList>
    </citation>
    <scope>IDENTIFICATION</scope>
</reference>
<feature type="region of interest" description="Disordered" evidence="10">
    <location>
        <begin position="1"/>
        <end position="22"/>
    </location>
</feature>
<evidence type="ECO:0000256" key="10">
    <source>
        <dbReference type="SAM" id="MobiDB-lite"/>
    </source>
</evidence>
<dbReference type="PROSITE" id="PS50222">
    <property type="entry name" value="EF_HAND_2"/>
    <property type="match status" value="1"/>
</dbReference>
<keyword evidence="5" id="KW-0479">Metal-binding</keyword>
<dbReference type="GO" id="GO:0008270">
    <property type="term" value="F:zinc ion binding"/>
    <property type="evidence" value="ECO:0007669"/>
    <property type="project" value="UniProtKB-KW"/>
</dbReference>
<keyword evidence="5" id="KW-0862">Zinc</keyword>
<dbReference type="GO" id="GO:0007200">
    <property type="term" value="P:phospholipase C-activating G protein-coupled receptor signaling pathway"/>
    <property type="evidence" value="ECO:0007669"/>
    <property type="project" value="InterPro"/>
</dbReference>
<keyword evidence="8 9" id="KW-0067">ATP-binding</keyword>
<dbReference type="SMART" id="SM00045">
    <property type="entry name" value="DAGKa"/>
    <property type="match status" value="1"/>
</dbReference>
<dbReference type="FunFam" id="3.40.50.10330:FF:000028">
    <property type="entry name" value="Diacylglycerol kinase"/>
    <property type="match status" value="1"/>
</dbReference>
<comment type="similarity">
    <text evidence="2 9">Belongs to the eukaryotic diacylglycerol kinase family.</text>
</comment>
<dbReference type="Pfam" id="PF00781">
    <property type="entry name" value="DAGK_cat"/>
    <property type="match status" value="1"/>
</dbReference>
<dbReference type="SMART" id="SM00046">
    <property type="entry name" value="DAGKc"/>
    <property type="match status" value="1"/>
</dbReference>
<evidence type="ECO:0000256" key="4">
    <source>
        <dbReference type="ARBA" id="ARBA00022741"/>
    </source>
</evidence>
<keyword evidence="5" id="KW-0863">Zinc-finger</keyword>
<feature type="compositionally biased region" description="Low complexity" evidence="10">
    <location>
        <begin position="9"/>
        <end position="18"/>
    </location>
</feature>
<sequence length="660" mass="73026">MSSSGGGPSSSAGAPRSPHLTPQEFKQLQEYASYSTKELKNMLREFDEGGVLSEYHSPDEITDRIHSLSRNKSGSYQSITTEKATPTAPVVMSAREVRNRNKSGGSSADSSDHSRQSSRKSNQSNALHPHTNAPPPLVVASDCAVDVDSVKVPLKDIICYLSLLEGGRPEDKLECSIISLNALIDSSGADLIQIIGAQFLLAFNEAQASDVSSLSFIEDKLGEMESIIEQMMTVARYLEWDTIELEPILRDMMREIDFDADGVVSLEEWKRGGLTTIPLLVLLGFDTDTKEDGTHIWKLRHFSKPALCNICLTLLVAWGGKQGLSCSRKLRLFASAQNVNVLVCGGDGTVGWVLDAMDKMNYDLNRPPVAVLPLGTGNDLARCLRWGGGYESEELNKILHKIEKSTVVQLDRWEIRLHQTDPSDKGDPVPYSIINNYFSIGVDASIAHRFHVMREKHPEKFNSRMKNKLWYFEFGTTETLSGTCKNLHENVDILCDGQSLDLGNGPTMEGIALLNIPSIYGGTNLWGDPSRRKKRGPSLPLVLPQIATSPTESFSDLSSSVQDMGDRLIEVVGLESAMQVGQIKAGVRGARRLSQCSSVVIRTHKRFPMQIDGEPWMQPPCTIHITFKNQVPMLIAPRHRKRSPWHFLTPKKRSGTTVED</sequence>
<feature type="region of interest" description="Disordered" evidence="10">
    <location>
        <begin position="53"/>
        <end position="133"/>
    </location>
</feature>
<feature type="compositionally biased region" description="Polar residues" evidence="10">
    <location>
        <begin position="68"/>
        <end position="84"/>
    </location>
</feature>
<dbReference type="SUPFAM" id="SSF47473">
    <property type="entry name" value="EF-hand"/>
    <property type="match status" value="2"/>
</dbReference>
<dbReference type="GO" id="GO:0005509">
    <property type="term" value="F:calcium ion binding"/>
    <property type="evidence" value="ECO:0007669"/>
    <property type="project" value="InterPro"/>
</dbReference>
<dbReference type="Gene3D" id="3.40.50.10330">
    <property type="entry name" value="Probable inorganic polyphosphate/atp-NAD kinase, domain 1"/>
    <property type="match status" value="1"/>
</dbReference>
<organism evidence="13 14">
    <name type="scientific">Plectus sambesii</name>
    <dbReference type="NCBI Taxonomy" id="2011161"/>
    <lineage>
        <taxon>Eukaryota</taxon>
        <taxon>Metazoa</taxon>
        <taxon>Ecdysozoa</taxon>
        <taxon>Nematoda</taxon>
        <taxon>Chromadorea</taxon>
        <taxon>Plectida</taxon>
        <taxon>Plectina</taxon>
        <taxon>Plectoidea</taxon>
        <taxon>Plectidae</taxon>
        <taxon>Plectus</taxon>
    </lineage>
</organism>
<dbReference type="EC" id="2.7.1.107" evidence="9"/>
<evidence type="ECO:0000256" key="9">
    <source>
        <dbReference type="RuleBase" id="RU361128"/>
    </source>
</evidence>
<evidence type="ECO:0000256" key="1">
    <source>
        <dbReference type="ARBA" id="ARBA00001383"/>
    </source>
</evidence>
<dbReference type="GO" id="GO:0005524">
    <property type="term" value="F:ATP binding"/>
    <property type="evidence" value="ECO:0007669"/>
    <property type="project" value="UniProtKB-KW"/>
</dbReference>
<dbReference type="InterPro" id="IPR018247">
    <property type="entry name" value="EF_Hand_1_Ca_BS"/>
</dbReference>
<dbReference type="InterPro" id="IPR002048">
    <property type="entry name" value="EF_hand_dom"/>
</dbReference>
<evidence type="ECO:0000256" key="3">
    <source>
        <dbReference type="ARBA" id="ARBA00022679"/>
    </source>
</evidence>
<keyword evidence="3 9" id="KW-0808">Transferase</keyword>
<dbReference type="PANTHER" id="PTHR11255">
    <property type="entry name" value="DIACYLGLYCEROL KINASE"/>
    <property type="match status" value="1"/>
</dbReference>
<evidence type="ECO:0000313" key="13">
    <source>
        <dbReference type="Proteomes" id="UP000887566"/>
    </source>
</evidence>
<proteinExistence type="inferred from homology"/>
<keyword evidence="4 9" id="KW-0547">Nucleotide-binding</keyword>
<dbReference type="Pfam" id="PF14513">
    <property type="entry name" value="DAG_kinase_N"/>
    <property type="match status" value="2"/>
</dbReference>
<dbReference type="PROSITE" id="PS50146">
    <property type="entry name" value="DAGK"/>
    <property type="match status" value="1"/>
</dbReference>
<dbReference type="SUPFAM" id="SSF57889">
    <property type="entry name" value="Cysteine-rich domain"/>
    <property type="match status" value="1"/>
</dbReference>
<dbReference type="Proteomes" id="UP000887566">
    <property type="component" value="Unplaced"/>
</dbReference>
<dbReference type="InterPro" id="IPR037607">
    <property type="entry name" value="DGK"/>
</dbReference>
<dbReference type="Gene3D" id="1.10.238.110">
    <property type="entry name" value="Diacylglycerol kinase alpha"/>
    <property type="match status" value="2"/>
</dbReference>
<dbReference type="Gene3D" id="2.60.200.40">
    <property type="match status" value="1"/>
</dbReference>
<accession>A0A914XKV5</accession>
<dbReference type="InterPro" id="IPR038199">
    <property type="entry name" value="DGK_typeI_N_sf"/>
</dbReference>
<evidence type="ECO:0000256" key="8">
    <source>
        <dbReference type="ARBA" id="ARBA00022840"/>
    </source>
</evidence>
<feature type="domain" description="EF-hand" evidence="12">
    <location>
        <begin position="244"/>
        <end position="279"/>
    </location>
</feature>
<dbReference type="InterPro" id="IPR029477">
    <property type="entry name" value="DAG_kinase_typeI_N"/>
</dbReference>
<evidence type="ECO:0000259" key="11">
    <source>
        <dbReference type="PROSITE" id="PS50146"/>
    </source>
</evidence>
<evidence type="ECO:0000259" key="12">
    <source>
        <dbReference type="PROSITE" id="PS50222"/>
    </source>
</evidence>
<dbReference type="InterPro" id="IPR017438">
    <property type="entry name" value="ATP-NAD_kinase_N"/>
</dbReference>
<evidence type="ECO:0000313" key="14">
    <source>
        <dbReference type="WBParaSite" id="PSAMB.scaffold831size40700.g8965.t1"/>
    </source>
</evidence>
<dbReference type="InterPro" id="IPR046349">
    <property type="entry name" value="C1-like_sf"/>
</dbReference>
<name>A0A914XKV5_9BILA</name>
<protein>
    <recommendedName>
        <fullName evidence="9">Diacylglycerol kinase</fullName>
        <shortName evidence="9">DAG kinase</shortName>
        <ecNumber evidence="9">2.7.1.107</ecNumber>
    </recommendedName>
</protein>
<dbReference type="GO" id="GO:0005886">
    <property type="term" value="C:plasma membrane"/>
    <property type="evidence" value="ECO:0007669"/>
    <property type="project" value="TreeGrafter"/>
</dbReference>
<dbReference type="Pfam" id="PF00609">
    <property type="entry name" value="DAGK_acc"/>
    <property type="match status" value="1"/>
</dbReference>
<dbReference type="GO" id="GO:0004143">
    <property type="term" value="F:ATP-dependent diacylglycerol kinase activity"/>
    <property type="evidence" value="ECO:0007669"/>
    <property type="project" value="UniProtKB-EC"/>
</dbReference>
<keyword evidence="7" id="KW-0106">Calcium</keyword>
<dbReference type="WBParaSite" id="PSAMB.scaffold831size40700.g8965.t1">
    <property type="protein sequence ID" value="PSAMB.scaffold831size40700.g8965.t1"/>
    <property type="gene ID" value="PSAMB.scaffold831size40700.g8965"/>
</dbReference>
<dbReference type="PROSITE" id="PS00018">
    <property type="entry name" value="EF_HAND_1"/>
    <property type="match status" value="1"/>
</dbReference>
<dbReference type="SUPFAM" id="SSF111331">
    <property type="entry name" value="NAD kinase/diacylglycerol kinase-like"/>
    <property type="match status" value="1"/>
</dbReference>
<keyword evidence="6 9" id="KW-0418">Kinase</keyword>
<dbReference type="InterPro" id="IPR011992">
    <property type="entry name" value="EF-hand-dom_pair"/>
</dbReference>
<dbReference type="InterPro" id="IPR000756">
    <property type="entry name" value="Diacylglycerol_kin_accessory"/>
</dbReference>
<evidence type="ECO:0000256" key="5">
    <source>
        <dbReference type="ARBA" id="ARBA00022771"/>
    </source>
</evidence>
<dbReference type="InterPro" id="IPR001206">
    <property type="entry name" value="Diacylglycerol_kinase_cat_dom"/>
</dbReference>
<evidence type="ECO:0000256" key="7">
    <source>
        <dbReference type="ARBA" id="ARBA00022837"/>
    </source>
</evidence>
<feature type="compositionally biased region" description="Basic and acidic residues" evidence="10">
    <location>
        <begin position="56"/>
        <end position="66"/>
    </location>
</feature>
<feature type="domain" description="DAGKc" evidence="11">
    <location>
        <begin position="302"/>
        <end position="419"/>
    </location>
</feature>
<dbReference type="AlphaFoldDB" id="A0A914XKV5"/>
<evidence type="ECO:0000256" key="2">
    <source>
        <dbReference type="ARBA" id="ARBA00009280"/>
    </source>
</evidence>
<keyword evidence="13" id="KW-1185">Reference proteome</keyword>